<dbReference type="InterPro" id="IPR036188">
    <property type="entry name" value="FAD/NAD-bd_sf"/>
</dbReference>
<dbReference type="SUPFAM" id="SSF51905">
    <property type="entry name" value="FAD/NAD(P)-binding domain"/>
    <property type="match status" value="1"/>
</dbReference>
<evidence type="ECO:0000259" key="1">
    <source>
        <dbReference type="Pfam" id="PF01494"/>
    </source>
</evidence>
<dbReference type="Gene3D" id="3.50.50.60">
    <property type="entry name" value="FAD/NAD(P)-binding domain"/>
    <property type="match status" value="1"/>
</dbReference>
<feature type="domain" description="FAD-binding" evidence="1">
    <location>
        <begin position="2"/>
        <end position="312"/>
    </location>
</feature>
<evidence type="ECO:0000313" key="3">
    <source>
        <dbReference type="Proteomes" id="UP000611640"/>
    </source>
</evidence>
<dbReference type="GO" id="GO:0071949">
    <property type="term" value="F:FAD binding"/>
    <property type="evidence" value="ECO:0007669"/>
    <property type="project" value="InterPro"/>
</dbReference>
<dbReference type="PANTHER" id="PTHR46865">
    <property type="entry name" value="OXIDOREDUCTASE-RELATED"/>
    <property type="match status" value="1"/>
</dbReference>
<evidence type="ECO:0000313" key="2">
    <source>
        <dbReference type="EMBL" id="BCJ39263.1"/>
    </source>
</evidence>
<dbReference type="InterPro" id="IPR002938">
    <property type="entry name" value="FAD-bd"/>
</dbReference>
<dbReference type="PRINTS" id="PR00420">
    <property type="entry name" value="RNGMNOXGNASE"/>
</dbReference>
<protein>
    <submittedName>
        <fullName evidence="2">FAD-dependent oxidoreductase</fullName>
    </submittedName>
</protein>
<dbReference type="InterPro" id="IPR051704">
    <property type="entry name" value="FAD_aromatic-hydroxylase"/>
</dbReference>
<gene>
    <name evidence="2" type="ORF">Athai_67660</name>
</gene>
<name>A0A7R7I1Q2_9ACTN</name>
<reference evidence="2 3" key="1">
    <citation type="submission" date="2020-08" db="EMBL/GenBank/DDBJ databases">
        <title>Whole genome shotgun sequence of Actinocatenispora thailandica NBRC 105041.</title>
        <authorList>
            <person name="Komaki H."/>
            <person name="Tamura T."/>
        </authorList>
    </citation>
    <scope>NUCLEOTIDE SEQUENCE [LARGE SCALE GENOMIC DNA]</scope>
    <source>
        <strain evidence="2 3">NBRC 105041</strain>
    </source>
</reference>
<sequence length="401" mass="43389">MKVAVCGAGIAGLALANRLAAHGVEVVVLERSAAPRQQGYMVDFFGPGYDALEAMGLLPAARQVAYELDEAVLLDEHGNRRAALDPKQFANGPQLDFMRPDLEKVLRDSLPPDVPVRYGAALVDVDHDDTGVTVTLAGGDTVRADLLVGADGIHSTVRRLVFGPESDHLRYLGYQTAAFVFDAPDIHRATAGRFCLTDTIGRQMGFYGLRDGRVASYAVHRAPDPALPADPRTAVREIYRGLGWVVPEALDRCPPSDEMYYDQVAQIVVPRWSRGRVALLGDSCYAVSLLAGLGSSLAVAGAYVLAEQLHRTASIADALAGYERIWRPLAEEKQQTGRDGARWFLPETPMQLRLRRTALRFMRLPVVNRYVAAIVGGKSTAVIKNLTHDAAGAPTTGPAPR</sequence>
<dbReference type="PANTHER" id="PTHR46865:SF8">
    <property type="entry name" value="POSSIBLE OXIDOREDUCTASE"/>
    <property type="match status" value="1"/>
</dbReference>
<dbReference type="Pfam" id="PF01494">
    <property type="entry name" value="FAD_binding_3"/>
    <property type="match status" value="1"/>
</dbReference>
<proteinExistence type="predicted"/>
<dbReference type="EMBL" id="AP023355">
    <property type="protein sequence ID" value="BCJ39263.1"/>
    <property type="molecule type" value="Genomic_DNA"/>
</dbReference>
<dbReference type="RefSeq" id="WP_203965165.1">
    <property type="nucleotide sequence ID" value="NZ_AP023355.1"/>
</dbReference>
<dbReference type="AlphaFoldDB" id="A0A7R7I1Q2"/>
<dbReference type="Proteomes" id="UP000611640">
    <property type="component" value="Chromosome"/>
</dbReference>
<dbReference type="Gene3D" id="3.30.9.10">
    <property type="entry name" value="D-Amino Acid Oxidase, subunit A, domain 2"/>
    <property type="match status" value="1"/>
</dbReference>
<dbReference type="KEGG" id="atl:Athai_67660"/>
<organism evidence="2 3">
    <name type="scientific">Actinocatenispora thailandica</name>
    <dbReference type="NCBI Taxonomy" id="227318"/>
    <lineage>
        <taxon>Bacteria</taxon>
        <taxon>Bacillati</taxon>
        <taxon>Actinomycetota</taxon>
        <taxon>Actinomycetes</taxon>
        <taxon>Micromonosporales</taxon>
        <taxon>Micromonosporaceae</taxon>
        <taxon>Actinocatenispora</taxon>
    </lineage>
</organism>
<accession>A0A7R7I1Q2</accession>
<keyword evidence="3" id="KW-1185">Reference proteome</keyword>